<keyword evidence="5" id="KW-1185">Reference proteome</keyword>
<evidence type="ECO:0000259" key="3">
    <source>
        <dbReference type="Pfam" id="PF20237"/>
    </source>
</evidence>
<evidence type="ECO:0000313" key="5">
    <source>
        <dbReference type="Proteomes" id="UP001302812"/>
    </source>
</evidence>
<feature type="region of interest" description="Disordered" evidence="1">
    <location>
        <begin position="179"/>
        <end position="198"/>
    </location>
</feature>
<keyword evidence="2" id="KW-1133">Transmembrane helix</keyword>
<evidence type="ECO:0000313" key="4">
    <source>
        <dbReference type="EMBL" id="KAK4117563.1"/>
    </source>
</evidence>
<gene>
    <name evidence="4" type="ORF">N656DRAFT_841211</name>
</gene>
<organism evidence="4 5">
    <name type="scientific">Canariomyces notabilis</name>
    <dbReference type="NCBI Taxonomy" id="2074819"/>
    <lineage>
        <taxon>Eukaryota</taxon>
        <taxon>Fungi</taxon>
        <taxon>Dikarya</taxon>
        <taxon>Ascomycota</taxon>
        <taxon>Pezizomycotina</taxon>
        <taxon>Sordariomycetes</taxon>
        <taxon>Sordariomycetidae</taxon>
        <taxon>Sordariales</taxon>
        <taxon>Chaetomiaceae</taxon>
        <taxon>Canariomyces</taxon>
    </lineage>
</organism>
<evidence type="ECO:0000256" key="1">
    <source>
        <dbReference type="SAM" id="MobiDB-lite"/>
    </source>
</evidence>
<feature type="transmembrane region" description="Helical" evidence="2">
    <location>
        <begin position="317"/>
        <end position="339"/>
    </location>
</feature>
<keyword evidence="2" id="KW-0812">Transmembrane</keyword>
<dbReference type="InterPro" id="IPR046529">
    <property type="entry name" value="DUF6594"/>
</dbReference>
<dbReference type="Pfam" id="PF20237">
    <property type="entry name" value="DUF6594"/>
    <property type="match status" value="1"/>
</dbReference>
<reference evidence="4" key="1">
    <citation type="journal article" date="2023" name="Mol. Phylogenet. Evol.">
        <title>Genome-scale phylogeny and comparative genomics of the fungal order Sordariales.</title>
        <authorList>
            <person name="Hensen N."/>
            <person name="Bonometti L."/>
            <person name="Westerberg I."/>
            <person name="Brannstrom I.O."/>
            <person name="Guillou S."/>
            <person name="Cros-Aarteil S."/>
            <person name="Calhoun S."/>
            <person name="Haridas S."/>
            <person name="Kuo A."/>
            <person name="Mondo S."/>
            <person name="Pangilinan J."/>
            <person name="Riley R."/>
            <person name="LaButti K."/>
            <person name="Andreopoulos B."/>
            <person name="Lipzen A."/>
            <person name="Chen C."/>
            <person name="Yan M."/>
            <person name="Daum C."/>
            <person name="Ng V."/>
            <person name="Clum A."/>
            <person name="Steindorff A."/>
            <person name="Ohm R.A."/>
            <person name="Martin F."/>
            <person name="Silar P."/>
            <person name="Natvig D.O."/>
            <person name="Lalanne C."/>
            <person name="Gautier V."/>
            <person name="Ament-Velasquez S.L."/>
            <person name="Kruys A."/>
            <person name="Hutchinson M.I."/>
            <person name="Powell A.J."/>
            <person name="Barry K."/>
            <person name="Miller A.N."/>
            <person name="Grigoriev I.V."/>
            <person name="Debuchy R."/>
            <person name="Gladieux P."/>
            <person name="Hiltunen Thoren M."/>
            <person name="Johannesson H."/>
        </authorList>
    </citation>
    <scope>NUCLEOTIDE SEQUENCE</scope>
    <source>
        <strain evidence="4">CBS 508.74</strain>
    </source>
</reference>
<comment type="caution">
    <text evidence="4">The sequence shown here is derived from an EMBL/GenBank/DDBJ whole genome shotgun (WGS) entry which is preliminary data.</text>
</comment>
<dbReference type="RefSeq" id="XP_064675133.1">
    <property type="nucleotide sequence ID" value="XM_064818982.1"/>
</dbReference>
<accession>A0AAN6YXV6</accession>
<sequence length="370" mass="40247">MSNTKTRDVEAAADIVEEATVVTDTRATALPPNEPAQPRLRRPLLLQDVVSPDDDNDDGSMGFGQPLRSLTWDIPRGASVGKDVENYSSGVISSWIKLKAPKSEKDVTLKLLHRCNILSIRYRLLRLLKEEVDLVDEGTMRRVGQELDSYCRSSTTLPQHTKLPELPGRRLGSWANSIDVSKSEQQRQSATNVPFHEDDRPCLFTPNKTFSNRIVSDMAALEELMKKSSPSQQTKPPSPGERDAPLSPGDAERLIEELRAKINKTFRDAVRGTVSGLSAERKAKARKALVARLLMALGGGVALVGPMLIMVLRPTRLTVVLTPSVCVIATAICLAIFMVDSQPKDVLACTAAYAAVLVVFVGVGGGSIPT</sequence>
<feature type="region of interest" description="Disordered" evidence="1">
    <location>
        <begin position="225"/>
        <end position="248"/>
    </location>
</feature>
<dbReference type="GeneID" id="89943108"/>
<keyword evidence="2" id="KW-0472">Membrane</keyword>
<feature type="transmembrane region" description="Helical" evidence="2">
    <location>
        <begin position="289"/>
        <end position="311"/>
    </location>
</feature>
<feature type="transmembrane region" description="Helical" evidence="2">
    <location>
        <begin position="346"/>
        <end position="368"/>
    </location>
</feature>
<reference evidence="4" key="2">
    <citation type="submission" date="2023-05" db="EMBL/GenBank/DDBJ databases">
        <authorList>
            <consortium name="Lawrence Berkeley National Laboratory"/>
            <person name="Steindorff A."/>
            <person name="Hensen N."/>
            <person name="Bonometti L."/>
            <person name="Westerberg I."/>
            <person name="Brannstrom I.O."/>
            <person name="Guillou S."/>
            <person name="Cros-Aarteil S."/>
            <person name="Calhoun S."/>
            <person name="Haridas S."/>
            <person name="Kuo A."/>
            <person name="Mondo S."/>
            <person name="Pangilinan J."/>
            <person name="Riley R."/>
            <person name="Labutti K."/>
            <person name="Andreopoulos B."/>
            <person name="Lipzen A."/>
            <person name="Chen C."/>
            <person name="Yanf M."/>
            <person name="Daum C."/>
            <person name="Ng V."/>
            <person name="Clum A."/>
            <person name="Ohm R."/>
            <person name="Martin F."/>
            <person name="Silar P."/>
            <person name="Natvig D."/>
            <person name="Lalanne C."/>
            <person name="Gautier V."/>
            <person name="Ament-Velasquez S.L."/>
            <person name="Kruys A."/>
            <person name="Hutchinson M.I."/>
            <person name="Powell A.J."/>
            <person name="Barry K."/>
            <person name="Miller A.N."/>
            <person name="Grigoriev I.V."/>
            <person name="Debuchy R."/>
            <person name="Gladieux P."/>
            <person name="Thoren M.H."/>
            <person name="Johannesson H."/>
        </authorList>
    </citation>
    <scope>NUCLEOTIDE SEQUENCE</scope>
    <source>
        <strain evidence="4">CBS 508.74</strain>
    </source>
</reference>
<dbReference type="AlphaFoldDB" id="A0AAN6YXV6"/>
<protein>
    <recommendedName>
        <fullName evidence="3">DUF6594 domain-containing protein</fullName>
    </recommendedName>
</protein>
<dbReference type="EMBL" id="MU853332">
    <property type="protein sequence ID" value="KAK4117563.1"/>
    <property type="molecule type" value="Genomic_DNA"/>
</dbReference>
<proteinExistence type="predicted"/>
<name>A0AAN6YXV6_9PEZI</name>
<dbReference type="Proteomes" id="UP001302812">
    <property type="component" value="Unassembled WGS sequence"/>
</dbReference>
<evidence type="ECO:0000256" key="2">
    <source>
        <dbReference type="SAM" id="Phobius"/>
    </source>
</evidence>
<feature type="domain" description="DUF6594" evidence="3">
    <location>
        <begin position="252"/>
        <end position="358"/>
    </location>
</feature>